<dbReference type="EMBL" id="QKWW01000006">
    <property type="protein sequence ID" value="PZT57405.1"/>
    <property type="molecule type" value="Genomic_DNA"/>
</dbReference>
<accession>A0A2W6NNR3</accession>
<organism evidence="1 2">
    <name type="scientific">Paenibacillus silvae</name>
    <dbReference type="NCBI Taxonomy" id="1325358"/>
    <lineage>
        <taxon>Bacteria</taxon>
        <taxon>Bacillati</taxon>
        <taxon>Bacillota</taxon>
        <taxon>Bacilli</taxon>
        <taxon>Bacillales</taxon>
        <taxon>Paenibacillaceae</taxon>
        <taxon>Paenibacillus</taxon>
    </lineage>
</organism>
<comment type="caution">
    <text evidence="1">The sequence shown here is derived from an EMBL/GenBank/DDBJ whole genome shotgun (WGS) entry which is preliminary data.</text>
</comment>
<gene>
    <name evidence="1" type="ORF">DN757_01745</name>
</gene>
<dbReference type="Proteomes" id="UP000249204">
    <property type="component" value="Unassembled WGS sequence"/>
</dbReference>
<protein>
    <submittedName>
        <fullName evidence="1">Uncharacterized protein</fullName>
    </submittedName>
</protein>
<dbReference type="AlphaFoldDB" id="A0A2W6NNR3"/>
<proteinExistence type="predicted"/>
<dbReference type="RefSeq" id="WP_111268556.1">
    <property type="nucleotide sequence ID" value="NZ_QKWW01000006.1"/>
</dbReference>
<sequence length="106" mass="12278">MKINVLVLPHIENALAVKLTQLQKDYLLLDGNITWVGGRGSGRTFVHCIRLALSKGEPLNIEYPEKFSDYGDGSMRYARGFYRSMFMDIWTKLNDYGFKVRQIKMK</sequence>
<reference evidence="1 2" key="1">
    <citation type="submission" date="2018-06" db="EMBL/GenBank/DDBJ databases">
        <title>Isolation of heavy metals resistant Paenibacillus silvae NC2 from Gold-Copper mine in ZiJin, China.</title>
        <authorList>
            <person name="Xu J."/>
            <person name="Mazhar H.S."/>
            <person name="Rensing C."/>
        </authorList>
    </citation>
    <scope>NUCLEOTIDE SEQUENCE [LARGE SCALE GENOMIC DNA]</scope>
    <source>
        <strain evidence="1 2">NC2</strain>
    </source>
</reference>
<evidence type="ECO:0000313" key="1">
    <source>
        <dbReference type="EMBL" id="PZT57405.1"/>
    </source>
</evidence>
<name>A0A2W6NNR3_9BACL</name>
<evidence type="ECO:0000313" key="2">
    <source>
        <dbReference type="Proteomes" id="UP000249204"/>
    </source>
</evidence>